<organism evidence="5 6">
    <name type="scientific">Plectus sambesii</name>
    <dbReference type="NCBI Taxonomy" id="2011161"/>
    <lineage>
        <taxon>Eukaryota</taxon>
        <taxon>Metazoa</taxon>
        <taxon>Ecdysozoa</taxon>
        <taxon>Nematoda</taxon>
        <taxon>Chromadorea</taxon>
        <taxon>Plectida</taxon>
        <taxon>Plectina</taxon>
        <taxon>Plectoidea</taxon>
        <taxon>Plectidae</taxon>
        <taxon>Plectus</taxon>
    </lineage>
</organism>
<keyword evidence="3" id="KW-0862">Zinc</keyword>
<evidence type="ECO:0000313" key="5">
    <source>
        <dbReference type="Proteomes" id="UP000887566"/>
    </source>
</evidence>
<dbReference type="InterPro" id="IPR007588">
    <property type="entry name" value="Znf_FLYWCH"/>
</dbReference>
<evidence type="ECO:0000256" key="2">
    <source>
        <dbReference type="ARBA" id="ARBA00022771"/>
    </source>
</evidence>
<accession>A0A914WMI9</accession>
<dbReference type="Pfam" id="PF04500">
    <property type="entry name" value="FLYWCH"/>
    <property type="match status" value="1"/>
</dbReference>
<dbReference type="WBParaSite" id="PSAMB.scaffold4737size13681.g25042.t1">
    <property type="protein sequence ID" value="PSAMB.scaffold4737size13681.g25042.t1"/>
    <property type="gene ID" value="PSAMB.scaffold4737size13681.g25042"/>
</dbReference>
<sequence length="248" mass="28424">MAQMLELIPTSRKKKNGDIAYKGMLNHFIYVEERRSVGKVTWVCEEKRKSECGARLCTNFDMEVVSAQLDMHRNHIADSSKLDLLEAMRALKLRALETQEATSTIVASARHHTSMVATAHLPLADFLRRNVCRYRVAAYTEQRFLQFDTNKAEYNENGEQMHRNPRILVFGTNNSLKALQESQDWFCNETFDVTPKGFAQYYTIHCRLDKGELGVYTLPCLYIFMPNRQTARQPPTSDSSSPFATTPA</sequence>
<keyword evidence="5" id="KW-1185">Reference proteome</keyword>
<evidence type="ECO:0000256" key="1">
    <source>
        <dbReference type="ARBA" id="ARBA00022723"/>
    </source>
</evidence>
<proteinExistence type="predicted"/>
<dbReference type="Gene3D" id="2.20.25.240">
    <property type="match status" value="1"/>
</dbReference>
<evidence type="ECO:0000259" key="4">
    <source>
        <dbReference type="Pfam" id="PF04500"/>
    </source>
</evidence>
<dbReference type="AlphaFoldDB" id="A0A914WMI9"/>
<dbReference type="GO" id="GO:0008270">
    <property type="term" value="F:zinc ion binding"/>
    <property type="evidence" value="ECO:0007669"/>
    <property type="project" value="UniProtKB-KW"/>
</dbReference>
<reference evidence="6" key="1">
    <citation type="submission" date="2022-11" db="UniProtKB">
        <authorList>
            <consortium name="WormBaseParasite"/>
        </authorList>
    </citation>
    <scope>IDENTIFICATION</scope>
</reference>
<evidence type="ECO:0000256" key="3">
    <source>
        <dbReference type="ARBA" id="ARBA00022833"/>
    </source>
</evidence>
<dbReference type="Proteomes" id="UP000887566">
    <property type="component" value="Unplaced"/>
</dbReference>
<keyword evidence="2" id="KW-0863">Zinc-finger</keyword>
<feature type="domain" description="FLYWCH-type" evidence="4">
    <location>
        <begin position="24"/>
        <end position="67"/>
    </location>
</feature>
<evidence type="ECO:0000313" key="6">
    <source>
        <dbReference type="WBParaSite" id="PSAMB.scaffold4737size13681.g25042.t1"/>
    </source>
</evidence>
<keyword evidence="1" id="KW-0479">Metal-binding</keyword>
<name>A0A914WMI9_9BILA</name>
<protein>
    <submittedName>
        <fullName evidence="6">FLYWCH-type domain-containing protein</fullName>
    </submittedName>
</protein>